<protein>
    <submittedName>
        <fullName evidence="7">O-antigen ligase family protein</fullName>
    </submittedName>
</protein>
<dbReference type="GO" id="GO:0016874">
    <property type="term" value="F:ligase activity"/>
    <property type="evidence" value="ECO:0007669"/>
    <property type="project" value="UniProtKB-KW"/>
</dbReference>
<evidence type="ECO:0000256" key="1">
    <source>
        <dbReference type="ARBA" id="ARBA00004141"/>
    </source>
</evidence>
<dbReference type="InterPro" id="IPR007016">
    <property type="entry name" value="O-antigen_ligase-rel_domated"/>
</dbReference>
<evidence type="ECO:0000256" key="2">
    <source>
        <dbReference type="ARBA" id="ARBA00022692"/>
    </source>
</evidence>
<comment type="subcellular location">
    <subcellularLocation>
        <location evidence="1">Membrane</location>
        <topology evidence="1">Multi-pass membrane protein</topology>
    </subcellularLocation>
</comment>
<feature type="transmembrane region" description="Helical" evidence="5">
    <location>
        <begin position="267"/>
        <end position="284"/>
    </location>
</feature>
<feature type="transmembrane region" description="Helical" evidence="5">
    <location>
        <begin position="417"/>
        <end position="450"/>
    </location>
</feature>
<keyword evidence="4 5" id="KW-0472">Membrane</keyword>
<evidence type="ECO:0000256" key="3">
    <source>
        <dbReference type="ARBA" id="ARBA00022989"/>
    </source>
</evidence>
<keyword evidence="3 5" id="KW-1133">Transmembrane helix</keyword>
<keyword evidence="2 5" id="KW-0812">Transmembrane</keyword>
<evidence type="ECO:0000256" key="5">
    <source>
        <dbReference type="SAM" id="Phobius"/>
    </source>
</evidence>
<evidence type="ECO:0000313" key="7">
    <source>
        <dbReference type="EMBL" id="MFD0977961.1"/>
    </source>
</evidence>
<organism evidence="7 8">
    <name type="scientific">Salinimicrobium gaetbulicola</name>
    <dbReference type="NCBI Taxonomy" id="999702"/>
    <lineage>
        <taxon>Bacteria</taxon>
        <taxon>Pseudomonadati</taxon>
        <taxon>Bacteroidota</taxon>
        <taxon>Flavobacteriia</taxon>
        <taxon>Flavobacteriales</taxon>
        <taxon>Flavobacteriaceae</taxon>
        <taxon>Salinimicrobium</taxon>
    </lineage>
</organism>
<proteinExistence type="predicted"/>
<feature type="transmembrane region" description="Helical" evidence="5">
    <location>
        <begin position="145"/>
        <end position="165"/>
    </location>
</feature>
<feature type="transmembrane region" description="Helical" evidence="5">
    <location>
        <begin position="119"/>
        <end position="139"/>
    </location>
</feature>
<feature type="transmembrane region" description="Helical" evidence="5">
    <location>
        <begin position="177"/>
        <end position="196"/>
    </location>
</feature>
<evidence type="ECO:0000259" key="6">
    <source>
        <dbReference type="Pfam" id="PF04932"/>
    </source>
</evidence>
<dbReference type="Pfam" id="PF04932">
    <property type="entry name" value="Wzy_C"/>
    <property type="match status" value="1"/>
</dbReference>
<gene>
    <name evidence="7" type="ORF">ACFQ1G_14280</name>
</gene>
<sequence length="460" mass="52052">MNVASINIRRQRALLEKLGKIEYVKMLLLHFGIAFAIYIFEGLSLLYFLGVFGYFLFITIQNENRNNEALMAAAYIAGAEVYWRMTGALFFYETGKYAVILFLLIGIFFKGTSSKTVPFWTYLFILLPGVIVASVTISYEAEFRKLIAFNLAGPVCLGISALYCYYKKIRKKDFQRVLLMLLMPLLAQMIYLFLYTPSLQEGIISLSGNYAATGGYGPNQISTVFGLGAFLLVTRLFTVKNKTVNLIDLILLGMMGYRALITFSRGGVITALICIAAFIALFYYKQNSGEKTKIRFKLIILLAIFLGIWSFSSLKTFGLLENRYENRDAAGNLKEDITTGRVELVETELQGFYENPVIGIGVGKGREYREENLGVEINTHNEISRLLAEHGILGVVAVIILIIVPLVFWTKFKNNYYFLAFLGFWFLTINHSAMRIALPAFVYGLALLYIVDDKKNSLYR</sequence>
<feature type="transmembrane region" description="Helical" evidence="5">
    <location>
        <begin position="21"/>
        <end position="39"/>
    </location>
</feature>
<feature type="transmembrane region" description="Helical" evidence="5">
    <location>
        <begin position="391"/>
        <end position="410"/>
    </location>
</feature>
<dbReference type="InterPro" id="IPR051533">
    <property type="entry name" value="WaaL-like"/>
</dbReference>
<evidence type="ECO:0000313" key="8">
    <source>
        <dbReference type="Proteomes" id="UP001597100"/>
    </source>
</evidence>
<name>A0ABW3IIX0_9FLAO</name>
<dbReference type="PANTHER" id="PTHR37422:SF13">
    <property type="entry name" value="LIPOPOLYSACCHARIDE BIOSYNTHESIS PROTEIN PA4999-RELATED"/>
    <property type="match status" value="1"/>
</dbReference>
<keyword evidence="7" id="KW-0436">Ligase</keyword>
<accession>A0ABW3IIX0</accession>
<feature type="transmembrane region" description="Helical" evidence="5">
    <location>
        <begin position="97"/>
        <end position="112"/>
    </location>
</feature>
<reference evidence="8" key="1">
    <citation type="journal article" date="2019" name="Int. J. Syst. Evol. Microbiol.">
        <title>The Global Catalogue of Microorganisms (GCM) 10K type strain sequencing project: providing services to taxonomists for standard genome sequencing and annotation.</title>
        <authorList>
            <consortium name="The Broad Institute Genomics Platform"/>
            <consortium name="The Broad Institute Genome Sequencing Center for Infectious Disease"/>
            <person name="Wu L."/>
            <person name="Ma J."/>
        </authorList>
    </citation>
    <scope>NUCLEOTIDE SEQUENCE [LARGE SCALE GENOMIC DNA]</scope>
    <source>
        <strain evidence="8">CCUG 60898</strain>
    </source>
</reference>
<feature type="transmembrane region" description="Helical" evidence="5">
    <location>
        <begin position="296"/>
        <end position="314"/>
    </location>
</feature>
<keyword evidence="8" id="KW-1185">Reference proteome</keyword>
<dbReference type="PANTHER" id="PTHR37422">
    <property type="entry name" value="TEICHURONIC ACID BIOSYNTHESIS PROTEIN TUAE"/>
    <property type="match status" value="1"/>
</dbReference>
<feature type="domain" description="O-antigen ligase-related" evidence="6">
    <location>
        <begin position="252"/>
        <end position="398"/>
    </location>
</feature>
<feature type="transmembrane region" description="Helical" evidence="5">
    <location>
        <begin position="216"/>
        <end position="237"/>
    </location>
</feature>
<evidence type="ECO:0000256" key="4">
    <source>
        <dbReference type="ARBA" id="ARBA00023136"/>
    </source>
</evidence>
<dbReference type="Proteomes" id="UP001597100">
    <property type="component" value="Unassembled WGS sequence"/>
</dbReference>
<dbReference type="EMBL" id="JBHTJP010000035">
    <property type="protein sequence ID" value="MFD0977961.1"/>
    <property type="molecule type" value="Genomic_DNA"/>
</dbReference>
<comment type="caution">
    <text evidence="7">The sequence shown here is derived from an EMBL/GenBank/DDBJ whole genome shotgun (WGS) entry which is preliminary data.</text>
</comment>
<dbReference type="RefSeq" id="WP_380740678.1">
    <property type="nucleotide sequence ID" value="NZ_JBHTJP010000035.1"/>
</dbReference>